<dbReference type="EMBL" id="NWSH01002478">
    <property type="protein sequence ID" value="PCG68217.1"/>
    <property type="molecule type" value="Genomic_DNA"/>
</dbReference>
<proteinExistence type="predicted"/>
<comment type="caution">
    <text evidence="3">The sequence shown here is derived from an EMBL/GenBank/DDBJ whole genome shotgun (WGS) entry which is preliminary data.</text>
</comment>
<evidence type="ECO:0000256" key="1">
    <source>
        <dbReference type="SAM" id="MobiDB-lite"/>
    </source>
</evidence>
<name>A0A2A4J7W3_HELVI</name>
<feature type="compositionally biased region" description="Polar residues" evidence="1">
    <location>
        <begin position="103"/>
        <end position="121"/>
    </location>
</feature>
<organism evidence="3">
    <name type="scientific">Heliothis virescens</name>
    <name type="common">Tobacco budworm moth</name>
    <dbReference type="NCBI Taxonomy" id="7102"/>
    <lineage>
        <taxon>Eukaryota</taxon>
        <taxon>Metazoa</taxon>
        <taxon>Ecdysozoa</taxon>
        <taxon>Arthropoda</taxon>
        <taxon>Hexapoda</taxon>
        <taxon>Insecta</taxon>
        <taxon>Pterygota</taxon>
        <taxon>Neoptera</taxon>
        <taxon>Endopterygota</taxon>
        <taxon>Lepidoptera</taxon>
        <taxon>Glossata</taxon>
        <taxon>Ditrysia</taxon>
        <taxon>Noctuoidea</taxon>
        <taxon>Noctuidae</taxon>
        <taxon>Heliothinae</taxon>
        <taxon>Heliothis</taxon>
    </lineage>
</organism>
<feature type="region of interest" description="Disordered" evidence="1">
    <location>
        <begin position="185"/>
        <end position="207"/>
    </location>
</feature>
<accession>A0A2A4J7W3</accession>
<feature type="signal peptide" evidence="2">
    <location>
        <begin position="1"/>
        <end position="16"/>
    </location>
</feature>
<gene>
    <name evidence="3" type="ORF">B5V51_5476</name>
</gene>
<feature type="region of interest" description="Disordered" evidence="1">
    <location>
        <begin position="103"/>
        <end position="168"/>
    </location>
</feature>
<evidence type="ECO:0000256" key="2">
    <source>
        <dbReference type="SAM" id="SignalP"/>
    </source>
</evidence>
<keyword evidence="2" id="KW-0732">Signal</keyword>
<feature type="compositionally biased region" description="Basic and acidic residues" evidence="1">
    <location>
        <begin position="122"/>
        <end position="145"/>
    </location>
</feature>
<dbReference type="AlphaFoldDB" id="A0A2A4J7W3"/>
<evidence type="ECO:0000313" key="3">
    <source>
        <dbReference type="EMBL" id="PCG68217.1"/>
    </source>
</evidence>
<sequence length="207" mass="22392">MKLLFIILVIIATSECGLIDDLIPSKEKAQSLTGLLNNKPRKENDGVVMKVRETLENGTKIVIDALGNIIKINPKDDEDNSEINQVTVGNNKINETAAAPQAITNTTTEKNNDIKLNQNETSKVEDKTPENKNETSKTDGKENIKDTGILNATEPSVDEGKVDNNKNCTAPDVKSCNVTLTTRTSLSGDACPPGKKRADDNTCVDVV</sequence>
<feature type="chain" id="PRO_5012065239" evidence="2">
    <location>
        <begin position="17"/>
        <end position="207"/>
    </location>
</feature>
<protein>
    <submittedName>
        <fullName evidence="3">Uncharacterized protein</fullName>
    </submittedName>
</protein>
<reference evidence="3" key="1">
    <citation type="submission" date="2017-09" db="EMBL/GenBank/DDBJ databases">
        <title>Contemporary evolution of a Lepidopteran species, Heliothis virescens, in response to modern agricultural practices.</title>
        <authorList>
            <person name="Fritz M.L."/>
            <person name="Deyonke A.M."/>
            <person name="Papanicolaou A."/>
            <person name="Micinski S."/>
            <person name="Westbrook J."/>
            <person name="Gould F."/>
        </authorList>
    </citation>
    <scope>NUCLEOTIDE SEQUENCE [LARGE SCALE GENOMIC DNA]</scope>
    <source>
        <strain evidence="3">HvINT-</strain>
        <tissue evidence="3">Whole body</tissue>
    </source>
</reference>